<dbReference type="RefSeq" id="WP_139204239.1">
    <property type="nucleotide sequence ID" value="NZ_FMZQ01000008.1"/>
</dbReference>
<proteinExistence type="predicted"/>
<keyword evidence="2" id="KW-1185">Reference proteome</keyword>
<gene>
    <name evidence="1" type="ORF">SAMN05216576_108151</name>
</gene>
<evidence type="ECO:0000313" key="2">
    <source>
        <dbReference type="Proteomes" id="UP000199467"/>
    </source>
</evidence>
<organism evidence="1 2">
    <name type="scientific">Ectopseudomonas chengduensis</name>
    <dbReference type="NCBI Taxonomy" id="489632"/>
    <lineage>
        <taxon>Bacteria</taxon>
        <taxon>Pseudomonadati</taxon>
        <taxon>Pseudomonadota</taxon>
        <taxon>Gammaproteobacteria</taxon>
        <taxon>Pseudomonadales</taxon>
        <taxon>Pseudomonadaceae</taxon>
        <taxon>Ectopseudomonas</taxon>
    </lineage>
</organism>
<dbReference type="Proteomes" id="UP000199467">
    <property type="component" value="Unassembled WGS sequence"/>
</dbReference>
<protein>
    <submittedName>
        <fullName evidence="1">Uncharacterized protein</fullName>
    </submittedName>
</protein>
<name>A0A1G6QT29_9GAMM</name>
<accession>A0A1G6QT29</accession>
<dbReference type="AlphaFoldDB" id="A0A1G6QT29"/>
<dbReference type="PROSITE" id="PS51257">
    <property type="entry name" value="PROKAR_LIPOPROTEIN"/>
    <property type="match status" value="1"/>
</dbReference>
<evidence type="ECO:0000313" key="1">
    <source>
        <dbReference type="EMBL" id="SDC94867.1"/>
    </source>
</evidence>
<dbReference type="EMBL" id="FMZQ01000008">
    <property type="protein sequence ID" value="SDC94867.1"/>
    <property type="molecule type" value="Genomic_DNA"/>
</dbReference>
<reference evidence="2" key="1">
    <citation type="submission" date="2016-10" db="EMBL/GenBank/DDBJ databases">
        <authorList>
            <person name="Varghese N."/>
            <person name="Submissions S."/>
        </authorList>
    </citation>
    <scope>NUCLEOTIDE SEQUENCE [LARGE SCALE GENOMIC DNA]</scope>
    <source>
        <strain evidence="2">DSM 26382</strain>
    </source>
</reference>
<sequence>MKLALQSLTIVACVALQACSILSPYTPVAEVYCSETTGDSKPDPKSGKEMACHFSREYESNAITASYYSSTSTIALAGVLGLGAYKAAVASSGHQYLALAAGGGALYGTGLALYKPTREQIWMGGSAAMSCLIEFYSVFDTKEAVELYGKNHTALEPYEGRYNAAIKIAHKYDLQMKTNIRITANAVNRLQSNLQPTTAESYKAVSDAVQESMPSKDKNLRLDDNVDPNVLAVINWIDSVEERHAEIQRDSLKPQCSIFSSDFVIAGFPSNGKLTIKIGETKNYQILDGSGFFTIKSSPESTAIESKFESNNGIRSIVLKGKTKTTAPVFLTFIDSDTGVSRTLEVTVTD</sequence>